<dbReference type="AlphaFoldDB" id="S7RCQ2"/>
<feature type="non-terminal residue" evidence="1">
    <location>
        <position position="84"/>
    </location>
</feature>
<dbReference type="Gene3D" id="2.40.50.40">
    <property type="match status" value="1"/>
</dbReference>
<feature type="non-terminal residue" evidence="1">
    <location>
        <position position="1"/>
    </location>
</feature>
<dbReference type="Proteomes" id="UP000030669">
    <property type="component" value="Unassembled WGS sequence"/>
</dbReference>
<dbReference type="EMBL" id="KB469333">
    <property type="protein sequence ID" value="EPQ50179.1"/>
    <property type="molecule type" value="Genomic_DNA"/>
</dbReference>
<dbReference type="InterPro" id="IPR016197">
    <property type="entry name" value="Chromo-like_dom_sf"/>
</dbReference>
<dbReference type="HOGENOM" id="CLU_132807_2_0_1"/>
<protein>
    <recommendedName>
        <fullName evidence="3">Chromo domain-containing protein</fullName>
    </recommendedName>
</protein>
<dbReference type="CDD" id="cd00024">
    <property type="entry name" value="CD_CSD"/>
    <property type="match status" value="1"/>
</dbReference>
<dbReference type="KEGG" id="gtr:GLOTRDRAFT_17432"/>
<dbReference type="OMA" id="IDDEHEW"/>
<dbReference type="GeneID" id="19304934"/>
<gene>
    <name evidence="1" type="ORF">GLOTRDRAFT_17432</name>
</gene>
<accession>S7RCQ2</accession>
<proteinExistence type="predicted"/>
<organism evidence="1 2">
    <name type="scientific">Gloeophyllum trabeum (strain ATCC 11539 / FP-39264 / Madison 617)</name>
    <name type="common">Brown rot fungus</name>
    <dbReference type="NCBI Taxonomy" id="670483"/>
    <lineage>
        <taxon>Eukaryota</taxon>
        <taxon>Fungi</taxon>
        <taxon>Dikarya</taxon>
        <taxon>Basidiomycota</taxon>
        <taxon>Agaricomycotina</taxon>
        <taxon>Agaricomycetes</taxon>
        <taxon>Gloeophyllales</taxon>
        <taxon>Gloeophyllaceae</taxon>
        <taxon>Gloeophyllum</taxon>
    </lineage>
</organism>
<name>S7RCQ2_GLOTA</name>
<dbReference type="SUPFAM" id="SSF54160">
    <property type="entry name" value="Chromo domain-like"/>
    <property type="match status" value="1"/>
</dbReference>
<dbReference type="OrthoDB" id="3158924at2759"/>
<dbReference type="RefSeq" id="XP_007871365.1">
    <property type="nucleotide sequence ID" value="XM_007873174.1"/>
</dbReference>
<keyword evidence="2" id="KW-1185">Reference proteome</keyword>
<sequence length="84" mass="9933">ETSTYTLKLPPELTRRRIHPTFHASMLRPHEGNDDLLFPHREALTTYDFGEPNDVEWLVEEILAHRWVGNNLQFLVRWHIGEAT</sequence>
<evidence type="ECO:0008006" key="3">
    <source>
        <dbReference type="Google" id="ProtNLM"/>
    </source>
</evidence>
<reference evidence="1 2" key="1">
    <citation type="journal article" date="2012" name="Science">
        <title>The Paleozoic origin of enzymatic lignin decomposition reconstructed from 31 fungal genomes.</title>
        <authorList>
            <person name="Floudas D."/>
            <person name="Binder M."/>
            <person name="Riley R."/>
            <person name="Barry K."/>
            <person name="Blanchette R.A."/>
            <person name="Henrissat B."/>
            <person name="Martinez A.T."/>
            <person name="Otillar R."/>
            <person name="Spatafora J.W."/>
            <person name="Yadav J.S."/>
            <person name="Aerts A."/>
            <person name="Benoit I."/>
            <person name="Boyd A."/>
            <person name="Carlson A."/>
            <person name="Copeland A."/>
            <person name="Coutinho P.M."/>
            <person name="de Vries R.P."/>
            <person name="Ferreira P."/>
            <person name="Findley K."/>
            <person name="Foster B."/>
            <person name="Gaskell J."/>
            <person name="Glotzer D."/>
            <person name="Gorecki P."/>
            <person name="Heitman J."/>
            <person name="Hesse C."/>
            <person name="Hori C."/>
            <person name="Igarashi K."/>
            <person name="Jurgens J.A."/>
            <person name="Kallen N."/>
            <person name="Kersten P."/>
            <person name="Kohler A."/>
            <person name="Kuees U."/>
            <person name="Kumar T.K.A."/>
            <person name="Kuo A."/>
            <person name="LaButti K."/>
            <person name="Larrondo L.F."/>
            <person name="Lindquist E."/>
            <person name="Ling A."/>
            <person name="Lombard V."/>
            <person name="Lucas S."/>
            <person name="Lundell T."/>
            <person name="Martin R."/>
            <person name="McLaughlin D.J."/>
            <person name="Morgenstern I."/>
            <person name="Morin E."/>
            <person name="Murat C."/>
            <person name="Nagy L.G."/>
            <person name="Nolan M."/>
            <person name="Ohm R.A."/>
            <person name="Patyshakuliyeva A."/>
            <person name="Rokas A."/>
            <person name="Ruiz-Duenas F.J."/>
            <person name="Sabat G."/>
            <person name="Salamov A."/>
            <person name="Samejima M."/>
            <person name="Schmutz J."/>
            <person name="Slot J.C."/>
            <person name="St John F."/>
            <person name="Stenlid J."/>
            <person name="Sun H."/>
            <person name="Sun S."/>
            <person name="Syed K."/>
            <person name="Tsang A."/>
            <person name="Wiebenga A."/>
            <person name="Young D."/>
            <person name="Pisabarro A."/>
            <person name="Eastwood D.C."/>
            <person name="Martin F."/>
            <person name="Cullen D."/>
            <person name="Grigoriev I.V."/>
            <person name="Hibbett D.S."/>
        </authorList>
    </citation>
    <scope>NUCLEOTIDE SEQUENCE [LARGE SCALE GENOMIC DNA]</scope>
    <source>
        <strain evidence="1 2">ATCC 11539</strain>
    </source>
</reference>
<evidence type="ECO:0000313" key="2">
    <source>
        <dbReference type="Proteomes" id="UP000030669"/>
    </source>
</evidence>
<evidence type="ECO:0000313" key="1">
    <source>
        <dbReference type="EMBL" id="EPQ50179.1"/>
    </source>
</evidence>
<dbReference type="eggNOG" id="KOG0017">
    <property type="taxonomic scope" value="Eukaryota"/>
</dbReference>